<organism evidence="2 3">
    <name type="scientific">Candidatus Beckwithbacteria bacterium CG23_combo_of_CG06-09_8_20_14_all_47_9</name>
    <dbReference type="NCBI Taxonomy" id="1974498"/>
    <lineage>
        <taxon>Bacteria</taxon>
        <taxon>Candidatus Beckwithiibacteriota</taxon>
    </lineage>
</organism>
<keyword evidence="1" id="KW-0812">Transmembrane</keyword>
<evidence type="ECO:0000256" key="1">
    <source>
        <dbReference type="SAM" id="Phobius"/>
    </source>
</evidence>
<keyword evidence="1" id="KW-1133">Transmembrane helix</keyword>
<sequence>MSLYYTQNMATLTETAIGIRKLIKLSLVGLVVFLIFRLGLFMFNTYLRVVKPSPPPPATIAFGKLPQLAFPEKLHPELTLRLETPTGGTPNLGDRATVLLMPQVRPSFSALDEAKVIANKLNFRNQPGEITERRYRWESSEFLPSTLEMDIVSNSFILKRNWQADPTILTNKQLPGKEQAEAETKSWLRQIGLNDEILNQGRVTVSYLTFQSGQYVKAVSLSEADFVQTDLFRPNINELPVLTENPDRGVVRLIFSGAEEAEKRIVQAEYNYFPVNLNETATYPIKTASQAWRELQTRQGYIAAIGENPENVISVRRIYLAYFDNATPQGFLMPVIVFEGDNGFFGYVEAITNEWLEPQPANGGLNRPN</sequence>
<protein>
    <submittedName>
        <fullName evidence="2">Uncharacterized protein</fullName>
    </submittedName>
</protein>
<evidence type="ECO:0000313" key="3">
    <source>
        <dbReference type="Proteomes" id="UP000231081"/>
    </source>
</evidence>
<accession>A0A2H0B2E2</accession>
<name>A0A2H0B2E2_9BACT</name>
<keyword evidence="1" id="KW-0472">Membrane</keyword>
<dbReference type="Proteomes" id="UP000231081">
    <property type="component" value="Unassembled WGS sequence"/>
</dbReference>
<reference evidence="2 3" key="1">
    <citation type="submission" date="2017-09" db="EMBL/GenBank/DDBJ databases">
        <title>Depth-based differentiation of microbial function through sediment-hosted aquifers and enrichment of novel symbionts in the deep terrestrial subsurface.</title>
        <authorList>
            <person name="Probst A.J."/>
            <person name="Ladd B."/>
            <person name="Jarett J.K."/>
            <person name="Geller-Mcgrath D.E."/>
            <person name="Sieber C.M."/>
            <person name="Emerson J.B."/>
            <person name="Anantharaman K."/>
            <person name="Thomas B.C."/>
            <person name="Malmstrom R."/>
            <person name="Stieglmeier M."/>
            <person name="Klingl A."/>
            <person name="Woyke T."/>
            <person name="Ryan C.M."/>
            <person name="Banfield J.F."/>
        </authorList>
    </citation>
    <scope>NUCLEOTIDE SEQUENCE [LARGE SCALE GENOMIC DNA]</scope>
    <source>
        <strain evidence="2">CG23_combo_of_CG06-09_8_20_14_all_47_9</strain>
    </source>
</reference>
<gene>
    <name evidence="2" type="ORF">COX09_04950</name>
</gene>
<proteinExistence type="predicted"/>
<dbReference type="AlphaFoldDB" id="A0A2H0B2E2"/>
<feature type="transmembrane region" description="Helical" evidence="1">
    <location>
        <begin position="27"/>
        <end position="47"/>
    </location>
</feature>
<dbReference type="EMBL" id="PCSQ01000126">
    <property type="protein sequence ID" value="PIP51833.1"/>
    <property type="molecule type" value="Genomic_DNA"/>
</dbReference>
<comment type="caution">
    <text evidence="2">The sequence shown here is derived from an EMBL/GenBank/DDBJ whole genome shotgun (WGS) entry which is preliminary data.</text>
</comment>
<evidence type="ECO:0000313" key="2">
    <source>
        <dbReference type="EMBL" id="PIP51833.1"/>
    </source>
</evidence>